<organism evidence="1">
    <name type="scientific">Solanum lycopersicum</name>
    <name type="common">Tomato</name>
    <name type="synonym">Lycopersicon esculentum</name>
    <dbReference type="NCBI Taxonomy" id="4081"/>
    <lineage>
        <taxon>Eukaryota</taxon>
        <taxon>Viridiplantae</taxon>
        <taxon>Streptophyta</taxon>
        <taxon>Embryophyta</taxon>
        <taxon>Tracheophyta</taxon>
        <taxon>Spermatophyta</taxon>
        <taxon>Magnoliopsida</taxon>
        <taxon>eudicotyledons</taxon>
        <taxon>Gunneridae</taxon>
        <taxon>Pentapetalae</taxon>
        <taxon>asterids</taxon>
        <taxon>lamiids</taxon>
        <taxon>Solanales</taxon>
        <taxon>Solanaceae</taxon>
        <taxon>Solanoideae</taxon>
        <taxon>Solaneae</taxon>
        <taxon>Solanum</taxon>
        <taxon>Solanum subgen. Lycopersicon</taxon>
    </lineage>
</organism>
<evidence type="ECO:0000313" key="2">
    <source>
        <dbReference type="Proteomes" id="UP000004994"/>
    </source>
</evidence>
<dbReference type="Proteomes" id="UP000004994">
    <property type="component" value="Chromosome 5"/>
</dbReference>
<keyword evidence="2" id="KW-1185">Reference proteome</keyword>
<dbReference type="EnsemblPlants" id="Solyc05g050695.1.1">
    <property type="protein sequence ID" value="Solyc05g050695.1.1"/>
    <property type="gene ID" value="Solyc05g050695.1"/>
</dbReference>
<reference evidence="1" key="1">
    <citation type="journal article" date="2012" name="Nature">
        <title>The tomato genome sequence provides insights into fleshy fruit evolution.</title>
        <authorList>
            <consortium name="Tomato Genome Consortium"/>
        </authorList>
    </citation>
    <scope>NUCLEOTIDE SEQUENCE [LARGE SCALE GENOMIC DNA]</scope>
    <source>
        <strain evidence="1">cv. Heinz 1706</strain>
    </source>
</reference>
<accession>A0A3Q7HEU3</accession>
<dbReference type="InParanoid" id="A0A3Q7HEU3"/>
<name>A0A3Q7HEU3_SOLLC</name>
<protein>
    <submittedName>
        <fullName evidence="1">Uncharacterized protein</fullName>
    </submittedName>
</protein>
<dbReference type="Gramene" id="Solyc05g050695.1.1">
    <property type="protein sequence ID" value="Solyc05g050695.1.1"/>
    <property type="gene ID" value="Solyc05g050695.1"/>
</dbReference>
<proteinExistence type="predicted"/>
<dbReference type="AlphaFoldDB" id="A0A3Q7HEU3"/>
<sequence>MFVNMLLCAQEYIKMLYYLAVWVSNKVHRSNRVKLLSDIMEEGIEPESLLFETSRFSSFERTPMSSTRLPEKKFS</sequence>
<reference evidence="1" key="2">
    <citation type="submission" date="2019-01" db="UniProtKB">
        <authorList>
            <consortium name="EnsemblPlants"/>
        </authorList>
    </citation>
    <scope>IDENTIFICATION</scope>
    <source>
        <strain evidence="1">cv. Heinz 1706</strain>
    </source>
</reference>
<evidence type="ECO:0000313" key="1">
    <source>
        <dbReference type="EnsemblPlants" id="Solyc05g050695.1.1"/>
    </source>
</evidence>